<sequence length="110" mass="12639">MQQLQQVSMKQNDRMVIHAPDISTNFILNTAVRDATNILLKPYLTSSLPLSCHPNIRIYAKDCELMSSRQEPIGKSQYFLTRMAAIAWDFLNISSIFHCNVNQTKMKSDF</sequence>
<protein>
    <submittedName>
        <fullName evidence="1">Uncharacterized protein</fullName>
    </submittedName>
</protein>
<reference evidence="1" key="1">
    <citation type="submission" date="2021-08" db="EMBL/GenBank/DDBJ databases">
        <authorList>
            <person name="Misof B."/>
            <person name="Oliver O."/>
            <person name="Podsiadlowski L."/>
            <person name="Donath A."/>
            <person name="Peters R."/>
            <person name="Mayer C."/>
            <person name="Rust J."/>
            <person name="Gunkel S."/>
            <person name="Lesny P."/>
            <person name="Martin S."/>
            <person name="Oeyen J.P."/>
            <person name="Petersen M."/>
            <person name="Panagiotis P."/>
            <person name="Wilbrandt J."/>
            <person name="Tanja T."/>
        </authorList>
    </citation>
    <scope>NUCLEOTIDE SEQUENCE</scope>
    <source>
        <strain evidence="1">GBR_01_08_01A</strain>
        <tissue evidence="1">Thorax + abdomen</tissue>
    </source>
</reference>
<name>A0AAD9RMG4_9HYME</name>
<dbReference type="Proteomes" id="UP001258017">
    <property type="component" value="Unassembled WGS sequence"/>
</dbReference>
<dbReference type="AlphaFoldDB" id="A0AAD9RMG4"/>
<dbReference type="EMBL" id="JAIFRP010000031">
    <property type="protein sequence ID" value="KAK2582457.1"/>
    <property type="molecule type" value="Genomic_DNA"/>
</dbReference>
<reference evidence="1" key="2">
    <citation type="journal article" date="2023" name="Commun. Biol.">
        <title>Intrasexual cuticular hydrocarbon dimorphism in a wasp sheds light on hydrocarbon biosynthesis genes in Hymenoptera.</title>
        <authorList>
            <person name="Moris V.C."/>
            <person name="Podsiadlowski L."/>
            <person name="Martin S."/>
            <person name="Oeyen J.P."/>
            <person name="Donath A."/>
            <person name="Petersen M."/>
            <person name="Wilbrandt J."/>
            <person name="Misof B."/>
            <person name="Liedtke D."/>
            <person name="Thamm M."/>
            <person name="Scheiner R."/>
            <person name="Schmitt T."/>
            <person name="Niehuis O."/>
        </authorList>
    </citation>
    <scope>NUCLEOTIDE SEQUENCE</scope>
    <source>
        <strain evidence="1">GBR_01_08_01A</strain>
    </source>
</reference>
<evidence type="ECO:0000313" key="1">
    <source>
        <dbReference type="EMBL" id="KAK2582457.1"/>
    </source>
</evidence>
<proteinExistence type="predicted"/>
<gene>
    <name evidence="1" type="ORF">KPH14_004763</name>
</gene>
<keyword evidence="2" id="KW-1185">Reference proteome</keyword>
<evidence type="ECO:0000313" key="2">
    <source>
        <dbReference type="Proteomes" id="UP001258017"/>
    </source>
</evidence>
<organism evidence="1 2">
    <name type="scientific">Odynerus spinipes</name>
    <dbReference type="NCBI Taxonomy" id="1348599"/>
    <lineage>
        <taxon>Eukaryota</taxon>
        <taxon>Metazoa</taxon>
        <taxon>Ecdysozoa</taxon>
        <taxon>Arthropoda</taxon>
        <taxon>Hexapoda</taxon>
        <taxon>Insecta</taxon>
        <taxon>Pterygota</taxon>
        <taxon>Neoptera</taxon>
        <taxon>Endopterygota</taxon>
        <taxon>Hymenoptera</taxon>
        <taxon>Apocrita</taxon>
        <taxon>Aculeata</taxon>
        <taxon>Vespoidea</taxon>
        <taxon>Vespidae</taxon>
        <taxon>Eumeninae</taxon>
        <taxon>Odynerus</taxon>
    </lineage>
</organism>
<comment type="caution">
    <text evidence="1">The sequence shown here is derived from an EMBL/GenBank/DDBJ whole genome shotgun (WGS) entry which is preliminary data.</text>
</comment>
<accession>A0AAD9RMG4</accession>